<dbReference type="InterPro" id="IPR038678">
    <property type="entry name" value="Spondin_N_sf"/>
</dbReference>
<reference evidence="2" key="1">
    <citation type="submission" date="2021-03" db="EMBL/GenBank/DDBJ databases">
        <title>novel species isolated from a fishpond in China.</title>
        <authorList>
            <person name="Lu H."/>
            <person name="Cai Z."/>
        </authorList>
    </citation>
    <scope>NUCLEOTIDE SEQUENCE</scope>
    <source>
        <strain evidence="2">JCM 30855</strain>
    </source>
</reference>
<organism evidence="2 3">
    <name type="scientific">Bowmanella dokdonensis</name>
    <dbReference type="NCBI Taxonomy" id="751969"/>
    <lineage>
        <taxon>Bacteria</taxon>
        <taxon>Pseudomonadati</taxon>
        <taxon>Pseudomonadota</taxon>
        <taxon>Gammaproteobacteria</taxon>
        <taxon>Alteromonadales</taxon>
        <taxon>Alteromonadaceae</taxon>
        <taxon>Bowmanella</taxon>
    </lineage>
</organism>
<dbReference type="NCBIfam" id="NF038123">
    <property type="entry name" value="NF038123_dom"/>
    <property type="match status" value="1"/>
</dbReference>
<evidence type="ECO:0000313" key="2">
    <source>
        <dbReference type="EMBL" id="MBN7825941.1"/>
    </source>
</evidence>
<gene>
    <name evidence="2" type="ORF">J0A66_11955</name>
</gene>
<evidence type="ECO:0000259" key="1">
    <source>
        <dbReference type="Pfam" id="PF06468"/>
    </source>
</evidence>
<protein>
    <submittedName>
        <fullName evidence="2">Spondin domain-containing protein</fullName>
    </submittedName>
</protein>
<accession>A0A939DQ96</accession>
<dbReference type="AlphaFoldDB" id="A0A939DQ96"/>
<dbReference type="Gene3D" id="2.60.40.2130">
    <property type="entry name" value="F-spondin domain"/>
    <property type="match status" value="1"/>
</dbReference>
<dbReference type="Proteomes" id="UP000664654">
    <property type="component" value="Unassembled WGS sequence"/>
</dbReference>
<dbReference type="InterPro" id="IPR009465">
    <property type="entry name" value="Spondin_N"/>
</dbReference>
<evidence type="ECO:0000313" key="3">
    <source>
        <dbReference type="Proteomes" id="UP000664654"/>
    </source>
</evidence>
<keyword evidence="3" id="KW-1185">Reference proteome</keyword>
<sequence length="233" mass="24633">MMNISIRMSPLVLVLALSGCWLDDDKIEQVAEPEPVMVRYEVTVTNLTAGQPISPLALLLHESGRLWEVGQSASVALEQVAEEGNNQAMLATERVLASSAGESPILPGQSETLSISIEEKTDSLLSIAAMLGNTNDGFTGLNALDLAQLSEGDSWEGNSFAYDAGTEANSESLHTVPGPAAGGEGFNGARDDRDFISMHPGVVSAPDGLPDSALTVAQRFDNPVARIRITRTQ</sequence>
<dbReference type="EMBL" id="JAFKCV010000006">
    <property type="protein sequence ID" value="MBN7825941.1"/>
    <property type="molecule type" value="Genomic_DNA"/>
</dbReference>
<feature type="domain" description="Spondin" evidence="1">
    <location>
        <begin position="63"/>
        <end position="168"/>
    </location>
</feature>
<name>A0A939DQ96_9ALTE</name>
<proteinExistence type="predicted"/>
<dbReference type="Pfam" id="PF06468">
    <property type="entry name" value="Spond_N"/>
    <property type="match status" value="1"/>
</dbReference>
<dbReference type="PROSITE" id="PS51257">
    <property type="entry name" value="PROKAR_LIPOPROTEIN"/>
    <property type="match status" value="1"/>
</dbReference>
<comment type="caution">
    <text evidence="2">The sequence shown here is derived from an EMBL/GenBank/DDBJ whole genome shotgun (WGS) entry which is preliminary data.</text>
</comment>